<dbReference type="InterPro" id="IPR000683">
    <property type="entry name" value="Gfo/Idh/MocA-like_OxRdtase_N"/>
</dbReference>
<feature type="domain" description="Gfo/Idh/MocA-like oxidoreductase C-terminal" evidence="2">
    <location>
        <begin position="174"/>
        <end position="318"/>
    </location>
</feature>
<dbReference type="InterPro" id="IPR051450">
    <property type="entry name" value="Gfo/Idh/MocA_Oxidoreductases"/>
</dbReference>
<sequence length="325" mass="36352">MTMPPVRIGVLGAGYFGTLHALTVNSLSEAQLCAIVESSPYALSQLPASLHEIPQFSDLISALDSTSVDAWIVASSTASHVCLAQQLLQADVFVLLEKPIAPSLAEAETLQALNASRLGRLMLGHILLFNSEFRELQYQCQQRGGFDYASCYRMRPTSNASHYPDENPYFLTMVHDLYCVQSLVNAEEPRKFQTQQHRNSAGVMDLALAQLSWSSGQIATFAAGFLTPDSMSHEGFDRMEIYGTGWMGRISPNPRPFEIWDQGYHPPMTLEMQTRSQPFTGMLTEELRCFCRVVRGEEEIPKGARYADGLQVMRWIDLLVHRIEP</sequence>
<feature type="domain" description="Gfo/Idh/MocA-like oxidoreductase N-terminal" evidence="1">
    <location>
        <begin position="6"/>
        <end position="125"/>
    </location>
</feature>
<dbReference type="PANTHER" id="PTHR43377">
    <property type="entry name" value="BILIVERDIN REDUCTASE A"/>
    <property type="match status" value="1"/>
</dbReference>
<name>A0A2D6YFR7_9DELT</name>
<accession>A0A2D6YFR7</accession>
<dbReference type="Gene3D" id="3.30.360.10">
    <property type="entry name" value="Dihydrodipicolinate Reductase, domain 2"/>
    <property type="match status" value="1"/>
</dbReference>
<dbReference type="SUPFAM" id="SSF51735">
    <property type="entry name" value="NAD(P)-binding Rossmann-fold domains"/>
    <property type="match status" value="1"/>
</dbReference>
<dbReference type="GO" id="GO:0000166">
    <property type="term" value="F:nucleotide binding"/>
    <property type="evidence" value="ECO:0007669"/>
    <property type="project" value="InterPro"/>
</dbReference>
<comment type="caution">
    <text evidence="3">The sequence shown here is derived from an EMBL/GenBank/DDBJ whole genome shotgun (WGS) entry which is preliminary data.</text>
</comment>
<dbReference type="PANTHER" id="PTHR43377:SF1">
    <property type="entry name" value="BILIVERDIN REDUCTASE A"/>
    <property type="match status" value="1"/>
</dbReference>
<dbReference type="InterPro" id="IPR036291">
    <property type="entry name" value="NAD(P)-bd_dom_sf"/>
</dbReference>
<evidence type="ECO:0000313" key="3">
    <source>
        <dbReference type="EMBL" id="MAH62025.1"/>
    </source>
</evidence>
<reference evidence="4" key="1">
    <citation type="submission" date="2017-09" db="EMBL/GenBank/DDBJ databases">
        <title>The Reconstruction of 2,631 Draft Metagenome-Assembled Genomes from the Global Oceans.</title>
        <authorList>
            <person name="Tully B.J."/>
            <person name="Graham E.D."/>
            <person name="Heidelberg J.F."/>
        </authorList>
    </citation>
    <scope>NUCLEOTIDE SEQUENCE [LARGE SCALE GENOMIC DNA]</scope>
</reference>
<protein>
    <submittedName>
        <fullName evidence="3">Oxidoreductase</fullName>
    </submittedName>
</protein>
<evidence type="ECO:0000259" key="1">
    <source>
        <dbReference type="Pfam" id="PF01408"/>
    </source>
</evidence>
<dbReference type="Pfam" id="PF01408">
    <property type="entry name" value="GFO_IDH_MocA"/>
    <property type="match status" value="1"/>
</dbReference>
<dbReference type="Pfam" id="PF02894">
    <property type="entry name" value="GFO_IDH_MocA_C"/>
    <property type="match status" value="1"/>
</dbReference>
<dbReference type="AlphaFoldDB" id="A0A2D6YFR7"/>
<dbReference type="Gene3D" id="3.40.50.720">
    <property type="entry name" value="NAD(P)-binding Rossmann-like Domain"/>
    <property type="match status" value="1"/>
</dbReference>
<dbReference type="Proteomes" id="UP000226525">
    <property type="component" value="Unassembled WGS sequence"/>
</dbReference>
<evidence type="ECO:0000313" key="4">
    <source>
        <dbReference type="Proteomes" id="UP000226525"/>
    </source>
</evidence>
<evidence type="ECO:0000259" key="2">
    <source>
        <dbReference type="Pfam" id="PF02894"/>
    </source>
</evidence>
<gene>
    <name evidence="3" type="ORF">CMN54_00980</name>
</gene>
<dbReference type="EMBL" id="NZEX01000010">
    <property type="protein sequence ID" value="MAH62025.1"/>
    <property type="molecule type" value="Genomic_DNA"/>
</dbReference>
<dbReference type="SUPFAM" id="SSF55347">
    <property type="entry name" value="Glyceraldehyde-3-phosphate dehydrogenase-like, C-terminal domain"/>
    <property type="match status" value="1"/>
</dbReference>
<proteinExistence type="predicted"/>
<organism evidence="3 4">
    <name type="scientific">SAR324 cluster bacterium</name>
    <dbReference type="NCBI Taxonomy" id="2024889"/>
    <lineage>
        <taxon>Bacteria</taxon>
        <taxon>Deltaproteobacteria</taxon>
        <taxon>SAR324 cluster</taxon>
    </lineage>
</organism>
<dbReference type="InterPro" id="IPR004104">
    <property type="entry name" value="Gfo/Idh/MocA-like_OxRdtase_C"/>
</dbReference>